<reference evidence="5" key="1">
    <citation type="submission" date="2023-01" db="EMBL/GenBank/DDBJ databases">
        <title>Genome-based studies on antimicrobial resistance profiles of Riemerella anatipestifer in China, 1994 to 2021.</title>
        <authorList>
            <person name="Yang Z."/>
            <person name="Zhu D."/>
        </authorList>
    </citation>
    <scope>NUCLEOTIDE SEQUENCE</scope>
    <source>
        <strain evidence="5">RCAD1218</strain>
    </source>
</reference>
<feature type="domain" description="Tape measure protein N-terminal" evidence="4">
    <location>
        <begin position="160"/>
        <end position="336"/>
    </location>
</feature>
<evidence type="ECO:0000256" key="3">
    <source>
        <dbReference type="SAM" id="Phobius"/>
    </source>
</evidence>
<feature type="transmembrane region" description="Helical" evidence="3">
    <location>
        <begin position="397"/>
        <end position="419"/>
    </location>
</feature>
<evidence type="ECO:0000313" key="5">
    <source>
        <dbReference type="EMBL" id="MDY3512958.1"/>
    </source>
</evidence>
<evidence type="ECO:0000259" key="4">
    <source>
        <dbReference type="Pfam" id="PF20155"/>
    </source>
</evidence>
<organism evidence="5 6">
    <name type="scientific">Riemerella anatipestifer</name>
    <name type="common">Moraxella anatipestifer</name>
    <dbReference type="NCBI Taxonomy" id="34085"/>
    <lineage>
        <taxon>Bacteria</taxon>
        <taxon>Pseudomonadati</taxon>
        <taxon>Bacteroidota</taxon>
        <taxon>Flavobacteriia</taxon>
        <taxon>Flavobacteriales</taxon>
        <taxon>Weeksellaceae</taxon>
        <taxon>Riemerella</taxon>
    </lineage>
</organism>
<comment type="caution">
    <text evidence="5">The sequence shown here is derived from an EMBL/GenBank/DDBJ whole genome shotgun (WGS) entry which is preliminary data.</text>
</comment>
<dbReference type="InterPro" id="IPR013491">
    <property type="entry name" value="Tape_meas_N"/>
</dbReference>
<dbReference type="Pfam" id="PF20155">
    <property type="entry name" value="TMP_3"/>
    <property type="match status" value="1"/>
</dbReference>
<feature type="coiled-coil region" evidence="1">
    <location>
        <begin position="88"/>
        <end position="115"/>
    </location>
</feature>
<name>A0AAP6HG26_RIEAN</name>
<gene>
    <name evidence="5" type="ORF">PG303_07005</name>
</gene>
<protein>
    <submittedName>
        <fullName evidence="5">Tape measure protein</fullName>
    </submittedName>
</protein>
<dbReference type="EMBL" id="JAQZHK010000005">
    <property type="protein sequence ID" value="MDY3512958.1"/>
    <property type="molecule type" value="Genomic_DNA"/>
</dbReference>
<feature type="region of interest" description="Disordered" evidence="2">
    <location>
        <begin position="555"/>
        <end position="582"/>
    </location>
</feature>
<keyword evidence="1" id="KW-0175">Coiled coil</keyword>
<sequence length="637" mass="67674">MANGYEFVIGLKDVATATLQKIGGGVNDLYSQAQKTTDGLGRLQSKATDAFGKYFAAAKSAVKGSDTLKHSVDDLRAKLESVNKVRFGTVLKSEFAQATKEAERLEKQVRRLEQGISGNGIGSKMKGWRNDFANSLPGADLIKNPLTMAGAAMGGLWSATEKSMEAGKEKMKLQNLANTQEVGTALYDGLTKFATDTVFGTEVYDMANQMLANGIKDADVLPIMQQLGDISMGDANKLGSLSLAFAQINGKGKLAGQELLQLINAGFNPLQVLSEKTGESMESLTKRMEQGGISVGEVRKAFDLATGKGGKFHNMLTNVANTPYGKMEGFKGQLEQIMVKIGTVFIPIVSALLDLFSTAADFFGPFIEPLAIGIGALSAGILGLAAAQWAWNLAMSLNPIGLIIMGIVALVAAIAYCIYNIDGWGKAWKHTTEGVKLLFQAFVSGIEIQWNNLVNGLMLGLNKIKEGWYEFKNAVGLGNEAENNAALNAIAQDTNNRKKQIVDGIKKTVALGTAAKNEFGKVGQSLSWKGASMSDVKDGIMSKVMPTVGNKGGYLGGNAGASKTDKKTKGNGTGKQKTDSIISGGSKQMSIIVNIGKLQDQTVIHVDSTEKGLNTLGDKVQEMLLRSVNSVNQLQSG</sequence>
<dbReference type="RefSeq" id="WP_340306256.1">
    <property type="nucleotide sequence ID" value="NZ_JAFELZ010000001.1"/>
</dbReference>
<accession>A0AAP6HG26</accession>
<dbReference type="NCBIfam" id="TIGR02675">
    <property type="entry name" value="tape_meas_nterm"/>
    <property type="match status" value="1"/>
</dbReference>
<evidence type="ECO:0000256" key="1">
    <source>
        <dbReference type="SAM" id="Coils"/>
    </source>
</evidence>
<dbReference type="Proteomes" id="UP001284033">
    <property type="component" value="Unassembled WGS sequence"/>
</dbReference>
<evidence type="ECO:0000256" key="2">
    <source>
        <dbReference type="SAM" id="MobiDB-lite"/>
    </source>
</evidence>
<keyword evidence="3" id="KW-0812">Transmembrane</keyword>
<dbReference type="AlphaFoldDB" id="A0AAP6HG26"/>
<feature type="transmembrane region" description="Helical" evidence="3">
    <location>
        <begin position="370"/>
        <end position="391"/>
    </location>
</feature>
<keyword evidence="3" id="KW-0472">Membrane</keyword>
<feature type="transmembrane region" description="Helical" evidence="3">
    <location>
        <begin position="344"/>
        <end position="363"/>
    </location>
</feature>
<keyword evidence="3" id="KW-1133">Transmembrane helix</keyword>
<evidence type="ECO:0000313" key="6">
    <source>
        <dbReference type="Proteomes" id="UP001284033"/>
    </source>
</evidence>
<proteinExistence type="predicted"/>